<dbReference type="InterPro" id="IPR035078">
    <property type="entry name" value="PEP_carboxykinase_GTP_N"/>
</dbReference>
<dbReference type="GO" id="GO:0046327">
    <property type="term" value="P:glycerol biosynthetic process from pyruvate"/>
    <property type="evidence" value="ECO:0007669"/>
    <property type="project" value="TreeGrafter"/>
</dbReference>
<dbReference type="Gene3D" id="3.40.449.10">
    <property type="entry name" value="Phosphoenolpyruvate Carboxykinase, domain 1"/>
    <property type="match status" value="1"/>
</dbReference>
<feature type="domain" description="Phosphoenolpyruvate carboxykinase GTP-utilising N-terminal" evidence="1">
    <location>
        <begin position="1"/>
        <end position="66"/>
    </location>
</feature>
<dbReference type="AlphaFoldDB" id="X1EGW8"/>
<reference evidence="2" key="1">
    <citation type="journal article" date="2014" name="Front. Microbiol.">
        <title>High frequency of phylogenetically diverse reductive dehalogenase-homologous genes in deep subseafloor sedimentary metagenomes.</title>
        <authorList>
            <person name="Kawai M."/>
            <person name="Futagami T."/>
            <person name="Toyoda A."/>
            <person name="Takaki Y."/>
            <person name="Nishi S."/>
            <person name="Hori S."/>
            <person name="Arai W."/>
            <person name="Tsubouchi T."/>
            <person name="Morono Y."/>
            <person name="Uchiyama I."/>
            <person name="Ito T."/>
            <person name="Fujiyama A."/>
            <person name="Inagaki F."/>
            <person name="Takami H."/>
        </authorList>
    </citation>
    <scope>NUCLEOTIDE SEQUENCE</scope>
    <source>
        <strain evidence="2">Expedition CK06-06</strain>
    </source>
</reference>
<sequence length="67" mass="7778">MDRDEGLEEILDIMDGCMKGKECLVRFFCLGPLNSKFTIGALQLTDSFYVAHSEDMLYRKGYEEFKE</sequence>
<accession>X1EGW8</accession>
<dbReference type="GO" id="GO:0033993">
    <property type="term" value="P:response to lipid"/>
    <property type="evidence" value="ECO:0007669"/>
    <property type="project" value="TreeGrafter"/>
</dbReference>
<dbReference type="PANTHER" id="PTHR11561:SF0">
    <property type="entry name" value="PHOSPHOENOLPYRUVATE CARBOXYKINASE [GTP]-RELATED"/>
    <property type="match status" value="1"/>
</dbReference>
<dbReference type="GO" id="GO:0005525">
    <property type="term" value="F:GTP binding"/>
    <property type="evidence" value="ECO:0007669"/>
    <property type="project" value="InterPro"/>
</dbReference>
<dbReference type="GO" id="GO:0005829">
    <property type="term" value="C:cytosol"/>
    <property type="evidence" value="ECO:0007669"/>
    <property type="project" value="TreeGrafter"/>
</dbReference>
<dbReference type="Pfam" id="PF17297">
    <property type="entry name" value="PEPCK_N"/>
    <property type="match status" value="1"/>
</dbReference>
<dbReference type="EMBL" id="BART01033489">
    <property type="protein sequence ID" value="GAH07893.1"/>
    <property type="molecule type" value="Genomic_DNA"/>
</dbReference>
<proteinExistence type="predicted"/>
<comment type="caution">
    <text evidence="2">The sequence shown here is derived from an EMBL/GenBank/DDBJ whole genome shotgun (WGS) entry which is preliminary data.</text>
</comment>
<name>X1EGW8_9ZZZZ</name>
<dbReference type="InterPro" id="IPR008210">
    <property type="entry name" value="PEP_carboxykinase_N"/>
</dbReference>
<feature type="non-terminal residue" evidence="2">
    <location>
        <position position="67"/>
    </location>
</feature>
<evidence type="ECO:0000259" key="1">
    <source>
        <dbReference type="Pfam" id="PF17297"/>
    </source>
</evidence>
<dbReference type="GO" id="GO:0071333">
    <property type="term" value="P:cellular response to glucose stimulus"/>
    <property type="evidence" value="ECO:0007669"/>
    <property type="project" value="TreeGrafter"/>
</dbReference>
<gene>
    <name evidence="2" type="ORF">S01H4_57530</name>
</gene>
<dbReference type="GO" id="GO:0004613">
    <property type="term" value="F:phosphoenolpyruvate carboxykinase (GTP) activity"/>
    <property type="evidence" value="ECO:0007669"/>
    <property type="project" value="TreeGrafter"/>
</dbReference>
<protein>
    <recommendedName>
        <fullName evidence="1">Phosphoenolpyruvate carboxykinase GTP-utilising N-terminal domain-containing protein</fullName>
    </recommendedName>
</protein>
<dbReference type="GO" id="GO:0019543">
    <property type="term" value="P:propionate catabolic process"/>
    <property type="evidence" value="ECO:0007669"/>
    <property type="project" value="TreeGrafter"/>
</dbReference>
<dbReference type="GO" id="GO:0030145">
    <property type="term" value="F:manganese ion binding"/>
    <property type="evidence" value="ECO:0007669"/>
    <property type="project" value="TreeGrafter"/>
</dbReference>
<evidence type="ECO:0000313" key="2">
    <source>
        <dbReference type="EMBL" id="GAH07893.1"/>
    </source>
</evidence>
<dbReference type="GO" id="GO:0006094">
    <property type="term" value="P:gluconeogenesis"/>
    <property type="evidence" value="ECO:0007669"/>
    <property type="project" value="InterPro"/>
</dbReference>
<organism evidence="2">
    <name type="scientific">marine sediment metagenome</name>
    <dbReference type="NCBI Taxonomy" id="412755"/>
    <lineage>
        <taxon>unclassified sequences</taxon>
        <taxon>metagenomes</taxon>
        <taxon>ecological metagenomes</taxon>
    </lineage>
</organism>
<dbReference type="InterPro" id="IPR008209">
    <property type="entry name" value="PEP_carboxykinase_GTP"/>
</dbReference>
<dbReference type="GO" id="GO:0042594">
    <property type="term" value="P:response to starvation"/>
    <property type="evidence" value="ECO:0007669"/>
    <property type="project" value="TreeGrafter"/>
</dbReference>
<dbReference type="GO" id="GO:0006107">
    <property type="term" value="P:oxaloacetate metabolic process"/>
    <property type="evidence" value="ECO:0007669"/>
    <property type="project" value="TreeGrafter"/>
</dbReference>
<dbReference type="SUPFAM" id="SSF68923">
    <property type="entry name" value="PEP carboxykinase N-terminal domain"/>
    <property type="match status" value="1"/>
</dbReference>
<dbReference type="PANTHER" id="PTHR11561">
    <property type="entry name" value="PHOSPHOENOLPYRUVATE CARBOXYKINASE"/>
    <property type="match status" value="1"/>
</dbReference>